<dbReference type="Gene3D" id="6.20.330.10">
    <property type="match status" value="1"/>
</dbReference>
<keyword evidence="4" id="KW-0720">Serine protease</keyword>
<dbReference type="Proteomes" id="UP000219036">
    <property type="component" value="Unassembled WGS sequence"/>
</dbReference>
<keyword evidence="8" id="KW-1185">Reference proteome</keyword>
<sequence length="277" mass="30750">MKKKIIIGLIIIIVILYFISYFTYRSSPKVAIIDVKGVISDYMSVVENIEKAHRDRSIKAVVIAVDSPGGAVGAAQEIYSAIVKLRKDKPVVVSMGNVAASGGYYISAPANVIYANPGTITGSIGVIIQHVSVSKVLDKIGIKVENIKSGKNKDILYPNNSLTPEQKKLLEETIKDVYNQFLEDIVRYRPVKIDRLKQYADGRIFTGRQAKKLKLVDKLGNIQDAIQEAKKLAGLEGKTVVVIKLRKEEGLLKKMLDSKVSINELVSFPQFYYLMSF</sequence>
<evidence type="ECO:0000259" key="6">
    <source>
        <dbReference type="Pfam" id="PF01343"/>
    </source>
</evidence>
<accession>A0A285NMP2</accession>
<dbReference type="PANTHER" id="PTHR42987">
    <property type="entry name" value="PEPTIDASE S49"/>
    <property type="match status" value="1"/>
</dbReference>
<keyword evidence="3" id="KW-0378">Hydrolase</keyword>
<evidence type="ECO:0000313" key="7">
    <source>
        <dbReference type="EMBL" id="SNZ10203.1"/>
    </source>
</evidence>
<keyword evidence="2 7" id="KW-0645">Protease</keyword>
<keyword evidence="5" id="KW-0472">Membrane</keyword>
<evidence type="ECO:0000313" key="8">
    <source>
        <dbReference type="Proteomes" id="UP000219036"/>
    </source>
</evidence>
<dbReference type="Pfam" id="PF01343">
    <property type="entry name" value="Peptidase_S49"/>
    <property type="match status" value="1"/>
</dbReference>
<dbReference type="RefSeq" id="WP_097000940.1">
    <property type="nucleotide sequence ID" value="NZ_OBEI01000009.1"/>
</dbReference>
<gene>
    <name evidence="7" type="ORF">SAMN06265182_1785</name>
</gene>
<dbReference type="InterPro" id="IPR029045">
    <property type="entry name" value="ClpP/crotonase-like_dom_sf"/>
</dbReference>
<dbReference type="Gene3D" id="3.90.226.10">
    <property type="entry name" value="2-enoyl-CoA Hydratase, Chain A, domain 1"/>
    <property type="match status" value="1"/>
</dbReference>
<evidence type="ECO:0000256" key="2">
    <source>
        <dbReference type="ARBA" id="ARBA00022670"/>
    </source>
</evidence>
<evidence type="ECO:0000256" key="1">
    <source>
        <dbReference type="ARBA" id="ARBA00008683"/>
    </source>
</evidence>
<dbReference type="OrthoDB" id="9764363at2"/>
<dbReference type="GO" id="GO:0008236">
    <property type="term" value="F:serine-type peptidase activity"/>
    <property type="evidence" value="ECO:0007669"/>
    <property type="project" value="UniProtKB-KW"/>
</dbReference>
<keyword evidence="5" id="KW-0812">Transmembrane</keyword>
<dbReference type="AlphaFoldDB" id="A0A285NMP2"/>
<evidence type="ECO:0000256" key="5">
    <source>
        <dbReference type="SAM" id="Phobius"/>
    </source>
</evidence>
<dbReference type="GO" id="GO:0006508">
    <property type="term" value="P:proteolysis"/>
    <property type="evidence" value="ECO:0007669"/>
    <property type="project" value="UniProtKB-KW"/>
</dbReference>
<evidence type="ECO:0000256" key="4">
    <source>
        <dbReference type="ARBA" id="ARBA00022825"/>
    </source>
</evidence>
<evidence type="ECO:0000256" key="3">
    <source>
        <dbReference type="ARBA" id="ARBA00022801"/>
    </source>
</evidence>
<dbReference type="InterPro" id="IPR047272">
    <property type="entry name" value="S49_SppA_C"/>
</dbReference>
<protein>
    <submittedName>
        <fullName evidence="7">Protease-4</fullName>
    </submittedName>
</protein>
<dbReference type="EMBL" id="OBEI01000009">
    <property type="protein sequence ID" value="SNZ10203.1"/>
    <property type="molecule type" value="Genomic_DNA"/>
</dbReference>
<comment type="similarity">
    <text evidence="1">Belongs to the peptidase S49 family.</text>
</comment>
<keyword evidence="5" id="KW-1133">Transmembrane helix</keyword>
<name>A0A285NMP2_9AQUI</name>
<feature type="domain" description="Peptidase S49" evidence="6">
    <location>
        <begin position="85"/>
        <end position="235"/>
    </location>
</feature>
<dbReference type="InterPro" id="IPR004635">
    <property type="entry name" value="Pept_S49_SppA"/>
</dbReference>
<dbReference type="PANTHER" id="PTHR42987:SF7">
    <property type="entry name" value="SIGNAL PEPTIDE PEPTIDASE SPPA-RELATED"/>
    <property type="match status" value="1"/>
</dbReference>
<reference evidence="8" key="1">
    <citation type="submission" date="2017-09" db="EMBL/GenBank/DDBJ databases">
        <authorList>
            <person name="Varghese N."/>
            <person name="Submissions S."/>
        </authorList>
    </citation>
    <scope>NUCLEOTIDE SEQUENCE [LARGE SCALE GENOMIC DNA]</scope>
    <source>
        <strain evidence="8">DSM 15103</strain>
    </source>
</reference>
<dbReference type="NCBIfam" id="TIGR00706">
    <property type="entry name" value="SppA_dom"/>
    <property type="match status" value="1"/>
</dbReference>
<dbReference type="SUPFAM" id="SSF52096">
    <property type="entry name" value="ClpP/crotonase"/>
    <property type="match status" value="1"/>
</dbReference>
<organism evidence="7 8">
    <name type="scientific">Persephonella hydrogeniphila</name>
    <dbReference type="NCBI Taxonomy" id="198703"/>
    <lineage>
        <taxon>Bacteria</taxon>
        <taxon>Pseudomonadati</taxon>
        <taxon>Aquificota</taxon>
        <taxon>Aquificia</taxon>
        <taxon>Aquificales</taxon>
        <taxon>Hydrogenothermaceae</taxon>
        <taxon>Persephonella</taxon>
    </lineage>
</organism>
<dbReference type="InterPro" id="IPR002142">
    <property type="entry name" value="Peptidase_S49"/>
</dbReference>
<feature type="transmembrane region" description="Helical" evidence="5">
    <location>
        <begin position="5"/>
        <end position="24"/>
    </location>
</feature>
<dbReference type="CDD" id="cd07023">
    <property type="entry name" value="S49_Sppa_N_C"/>
    <property type="match status" value="1"/>
</dbReference>
<proteinExistence type="inferred from homology"/>